<keyword evidence="2" id="KW-1185">Reference proteome</keyword>
<accession>A0A8J2QTK2</accession>
<dbReference type="EMBL" id="CAKASE010000055">
    <property type="protein sequence ID" value="CAG9566068.1"/>
    <property type="molecule type" value="Genomic_DNA"/>
</dbReference>
<dbReference type="OrthoDB" id="7482296at2759"/>
<organism evidence="1 2">
    <name type="scientific">Danaus chrysippus</name>
    <name type="common">African queen</name>
    <dbReference type="NCBI Taxonomy" id="151541"/>
    <lineage>
        <taxon>Eukaryota</taxon>
        <taxon>Metazoa</taxon>
        <taxon>Ecdysozoa</taxon>
        <taxon>Arthropoda</taxon>
        <taxon>Hexapoda</taxon>
        <taxon>Insecta</taxon>
        <taxon>Pterygota</taxon>
        <taxon>Neoptera</taxon>
        <taxon>Endopterygota</taxon>
        <taxon>Lepidoptera</taxon>
        <taxon>Glossata</taxon>
        <taxon>Ditrysia</taxon>
        <taxon>Papilionoidea</taxon>
        <taxon>Nymphalidae</taxon>
        <taxon>Danainae</taxon>
        <taxon>Danaini</taxon>
        <taxon>Danaina</taxon>
        <taxon>Danaus</taxon>
        <taxon>Anosia</taxon>
    </lineage>
</organism>
<gene>
    <name evidence="1" type="ORF">DCHRY22_LOCUS6790</name>
</gene>
<name>A0A8J2QTK2_9NEOP</name>
<dbReference type="Proteomes" id="UP000789524">
    <property type="component" value="Unassembled WGS sequence"/>
</dbReference>
<protein>
    <submittedName>
        <fullName evidence="1">(African queen) hypothetical protein</fullName>
    </submittedName>
</protein>
<reference evidence="1" key="1">
    <citation type="submission" date="2021-09" db="EMBL/GenBank/DDBJ databases">
        <authorList>
            <person name="Martin H S."/>
        </authorList>
    </citation>
    <scope>NUCLEOTIDE SEQUENCE</scope>
</reference>
<evidence type="ECO:0000313" key="1">
    <source>
        <dbReference type="EMBL" id="CAG9566068.1"/>
    </source>
</evidence>
<sequence length="148" mass="16770">MPKIPNLLAFGKHCHNCGKWMERRALCKDDNFNYCECCGLDTIRQLRITKARTLSNLFPKNQTAPVASVKSLAASTIQPDNSQDLFDDDFWVDNEELTKVEMSLDTDDVSSDNEKKQKSMLSVCSDFISLKEEEKENISNDGQTPEEA</sequence>
<dbReference type="AlphaFoldDB" id="A0A8J2QTK2"/>
<proteinExistence type="predicted"/>
<comment type="caution">
    <text evidence="1">The sequence shown here is derived from an EMBL/GenBank/DDBJ whole genome shotgun (WGS) entry which is preliminary data.</text>
</comment>
<evidence type="ECO:0000313" key="2">
    <source>
        <dbReference type="Proteomes" id="UP000789524"/>
    </source>
</evidence>